<organism evidence="2 3">
    <name type="scientific">Drouetiella hepatica Uher 2000/2452</name>
    <dbReference type="NCBI Taxonomy" id="904376"/>
    <lineage>
        <taxon>Bacteria</taxon>
        <taxon>Bacillati</taxon>
        <taxon>Cyanobacteriota</taxon>
        <taxon>Cyanophyceae</taxon>
        <taxon>Oculatellales</taxon>
        <taxon>Oculatellaceae</taxon>
        <taxon>Drouetiella</taxon>
    </lineage>
</organism>
<comment type="caution">
    <text evidence="2">The sequence shown here is derived from an EMBL/GenBank/DDBJ whole genome shotgun (WGS) entry which is preliminary data.</text>
</comment>
<reference evidence="2" key="1">
    <citation type="submission" date="2021-05" db="EMBL/GenBank/DDBJ databases">
        <authorList>
            <person name="Pietrasiak N."/>
            <person name="Ward R."/>
            <person name="Stajich J.E."/>
            <person name="Kurbessoian T."/>
        </authorList>
    </citation>
    <scope>NUCLEOTIDE SEQUENCE</scope>
    <source>
        <strain evidence="2">UHER 2000/2452</strain>
    </source>
</reference>
<gene>
    <name evidence="2" type="ORF">KME15_25280</name>
</gene>
<dbReference type="AlphaFoldDB" id="A0A951UPX6"/>
<evidence type="ECO:0000256" key="1">
    <source>
        <dbReference type="SAM" id="MobiDB-lite"/>
    </source>
</evidence>
<accession>A0A951UPX6</accession>
<reference evidence="2" key="2">
    <citation type="journal article" date="2022" name="Microbiol. Resour. Announc.">
        <title>Metagenome Sequencing to Explore Phylogenomics of Terrestrial Cyanobacteria.</title>
        <authorList>
            <person name="Ward R.D."/>
            <person name="Stajich J.E."/>
            <person name="Johansen J.R."/>
            <person name="Huntemann M."/>
            <person name="Clum A."/>
            <person name="Foster B."/>
            <person name="Foster B."/>
            <person name="Roux S."/>
            <person name="Palaniappan K."/>
            <person name="Varghese N."/>
            <person name="Mukherjee S."/>
            <person name="Reddy T.B.K."/>
            <person name="Daum C."/>
            <person name="Copeland A."/>
            <person name="Chen I.A."/>
            <person name="Ivanova N.N."/>
            <person name="Kyrpides N.C."/>
            <person name="Shapiro N."/>
            <person name="Eloe-Fadrosh E.A."/>
            <person name="Pietrasiak N."/>
        </authorList>
    </citation>
    <scope>NUCLEOTIDE SEQUENCE</scope>
    <source>
        <strain evidence="2">UHER 2000/2452</strain>
    </source>
</reference>
<protein>
    <submittedName>
        <fullName evidence="2">Uncharacterized protein</fullName>
    </submittedName>
</protein>
<dbReference type="EMBL" id="JAHHHD010000052">
    <property type="protein sequence ID" value="MBW4661987.1"/>
    <property type="molecule type" value="Genomic_DNA"/>
</dbReference>
<feature type="region of interest" description="Disordered" evidence="1">
    <location>
        <begin position="1"/>
        <end position="28"/>
    </location>
</feature>
<sequence>MGKNSSDALKIPSGLTPSPKNSLDRPVPGSSVAALWLQISQDNQPPASVPVKHLPQHCPQCHHPLNLLTEDFERQACAKCGWSEPLRSPQVQDAGMLAELELKQLLEQAALESLNNMKTRRDSSS</sequence>
<dbReference type="Proteomes" id="UP000757435">
    <property type="component" value="Unassembled WGS sequence"/>
</dbReference>
<evidence type="ECO:0000313" key="3">
    <source>
        <dbReference type="Proteomes" id="UP000757435"/>
    </source>
</evidence>
<name>A0A951UPX6_9CYAN</name>
<proteinExistence type="predicted"/>
<evidence type="ECO:0000313" key="2">
    <source>
        <dbReference type="EMBL" id="MBW4661987.1"/>
    </source>
</evidence>